<gene>
    <name evidence="12" type="ORF">CJD36_007765</name>
</gene>
<dbReference type="InterPro" id="IPR008969">
    <property type="entry name" value="CarboxyPept-like_regulatory"/>
</dbReference>
<dbReference type="GO" id="GO:0009279">
    <property type="term" value="C:cell outer membrane"/>
    <property type="evidence" value="ECO:0007669"/>
    <property type="project" value="UniProtKB-SubCell"/>
</dbReference>
<evidence type="ECO:0000256" key="6">
    <source>
        <dbReference type="ARBA" id="ARBA00023136"/>
    </source>
</evidence>
<evidence type="ECO:0000256" key="5">
    <source>
        <dbReference type="ARBA" id="ARBA00023077"/>
    </source>
</evidence>
<evidence type="ECO:0000256" key="8">
    <source>
        <dbReference type="PROSITE-ProRule" id="PRU01360"/>
    </source>
</evidence>
<keyword evidence="2 8" id="KW-0813">Transport</keyword>
<evidence type="ECO:0000256" key="9">
    <source>
        <dbReference type="RuleBase" id="RU003357"/>
    </source>
</evidence>
<dbReference type="GO" id="GO:0044718">
    <property type="term" value="P:siderophore transmembrane transport"/>
    <property type="evidence" value="ECO:0007669"/>
    <property type="project" value="TreeGrafter"/>
</dbReference>
<protein>
    <submittedName>
        <fullName evidence="12">TonB-dependent receptor</fullName>
    </submittedName>
</protein>
<evidence type="ECO:0000313" key="12">
    <source>
        <dbReference type="EMBL" id="PQJ11681.1"/>
    </source>
</evidence>
<dbReference type="SUPFAM" id="SSF49464">
    <property type="entry name" value="Carboxypeptidase regulatory domain-like"/>
    <property type="match status" value="1"/>
</dbReference>
<dbReference type="EMBL" id="PPSL01000002">
    <property type="protein sequence ID" value="PQJ11681.1"/>
    <property type="molecule type" value="Genomic_DNA"/>
</dbReference>
<keyword evidence="12" id="KW-0675">Receptor</keyword>
<comment type="subcellular location">
    <subcellularLocation>
        <location evidence="1 8">Cell outer membrane</location>
        <topology evidence="1 8">Multi-pass membrane protein</topology>
    </subcellularLocation>
</comment>
<reference evidence="12 13" key="1">
    <citation type="submission" date="2018-01" db="EMBL/GenBank/DDBJ databases">
        <title>A novel member of the phylum Bacteroidetes isolated from glacier ice.</title>
        <authorList>
            <person name="Liu Q."/>
            <person name="Xin Y.-H."/>
        </authorList>
    </citation>
    <scope>NUCLEOTIDE SEQUENCE [LARGE SCALE GENOMIC DNA]</scope>
    <source>
        <strain evidence="12 13">RB1R16</strain>
    </source>
</reference>
<keyword evidence="13" id="KW-1185">Reference proteome</keyword>
<dbReference type="InterPro" id="IPR036942">
    <property type="entry name" value="Beta-barrel_TonB_sf"/>
</dbReference>
<evidence type="ECO:0000313" key="13">
    <source>
        <dbReference type="Proteomes" id="UP000239872"/>
    </source>
</evidence>
<dbReference type="InterPro" id="IPR012910">
    <property type="entry name" value="Plug_dom"/>
</dbReference>
<evidence type="ECO:0000256" key="4">
    <source>
        <dbReference type="ARBA" id="ARBA00022692"/>
    </source>
</evidence>
<evidence type="ECO:0000256" key="2">
    <source>
        <dbReference type="ARBA" id="ARBA00022448"/>
    </source>
</evidence>
<proteinExistence type="inferred from homology"/>
<dbReference type="InterPro" id="IPR000531">
    <property type="entry name" value="Beta-barrel_TonB"/>
</dbReference>
<comment type="similarity">
    <text evidence="8 9">Belongs to the TonB-dependent receptor family.</text>
</comment>
<dbReference type="Pfam" id="PF00593">
    <property type="entry name" value="TonB_dep_Rec_b-barrel"/>
    <property type="match status" value="1"/>
</dbReference>
<comment type="caution">
    <text evidence="12">The sequence shown here is derived from an EMBL/GenBank/DDBJ whole genome shotgun (WGS) entry which is preliminary data.</text>
</comment>
<dbReference type="AlphaFoldDB" id="A0A2S7SYI2"/>
<dbReference type="GO" id="GO:0015344">
    <property type="term" value="F:siderophore uptake transmembrane transporter activity"/>
    <property type="evidence" value="ECO:0007669"/>
    <property type="project" value="TreeGrafter"/>
</dbReference>
<dbReference type="SUPFAM" id="SSF56935">
    <property type="entry name" value="Porins"/>
    <property type="match status" value="1"/>
</dbReference>
<evidence type="ECO:0000259" key="10">
    <source>
        <dbReference type="Pfam" id="PF00593"/>
    </source>
</evidence>
<dbReference type="OrthoDB" id="9795928at2"/>
<dbReference type="PANTHER" id="PTHR30069">
    <property type="entry name" value="TONB-DEPENDENT OUTER MEMBRANE RECEPTOR"/>
    <property type="match status" value="1"/>
</dbReference>
<keyword evidence="4 8" id="KW-0812">Transmembrane</keyword>
<evidence type="ECO:0000256" key="1">
    <source>
        <dbReference type="ARBA" id="ARBA00004571"/>
    </source>
</evidence>
<keyword evidence="5 9" id="KW-0798">TonB box</keyword>
<dbReference type="Gene3D" id="2.170.130.10">
    <property type="entry name" value="TonB-dependent receptor, plug domain"/>
    <property type="match status" value="1"/>
</dbReference>
<keyword evidence="7 8" id="KW-0998">Cell outer membrane</keyword>
<evidence type="ECO:0000259" key="11">
    <source>
        <dbReference type="Pfam" id="PF07715"/>
    </source>
</evidence>
<dbReference type="Gene3D" id="2.40.170.20">
    <property type="entry name" value="TonB-dependent receptor, beta-barrel domain"/>
    <property type="match status" value="1"/>
</dbReference>
<dbReference type="InterPro" id="IPR037066">
    <property type="entry name" value="Plug_dom_sf"/>
</dbReference>
<dbReference type="RefSeq" id="WP_105038561.1">
    <property type="nucleotide sequence ID" value="NZ_PPSL01000002.1"/>
</dbReference>
<dbReference type="Pfam" id="PF13715">
    <property type="entry name" value="CarbopepD_reg_2"/>
    <property type="match status" value="1"/>
</dbReference>
<dbReference type="Gene3D" id="2.60.40.1120">
    <property type="entry name" value="Carboxypeptidase-like, regulatory domain"/>
    <property type="match status" value="1"/>
</dbReference>
<feature type="domain" description="TonB-dependent receptor-like beta-barrel" evidence="10">
    <location>
        <begin position="314"/>
        <end position="757"/>
    </location>
</feature>
<name>A0A2S7SYI2_9BACT</name>
<dbReference type="PROSITE" id="PS52016">
    <property type="entry name" value="TONB_DEPENDENT_REC_3"/>
    <property type="match status" value="1"/>
</dbReference>
<accession>A0A2S7SYI2</accession>
<evidence type="ECO:0000256" key="3">
    <source>
        <dbReference type="ARBA" id="ARBA00022452"/>
    </source>
</evidence>
<dbReference type="Pfam" id="PF07715">
    <property type="entry name" value="Plug"/>
    <property type="match status" value="1"/>
</dbReference>
<feature type="domain" description="TonB-dependent receptor plug" evidence="11">
    <location>
        <begin position="136"/>
        <end position="224"/>
    </location>
</feature>
<organism evidence="12 13">
    <name type="scientific">Flavipsychrobacter stenotrophus</name>
    <dbReference type="NCBI Taxonomy" id="2077091"/>
    <lineage>
        <taxon>Bacteria</taxon>
        <taxon>Pseudomonadati</taxon>
        <taxon>Bacteroidota</taxon>
        <taxon>Chitinophagia</taxon>
        <taxon>Chitinophagales</taxon>
        <taxon>Chitinophagaceae</taxon>
        <taxon>Flavipsychrobacter</taxon>
    </lineage>
</organism>
<keyword evidence="6 8" id="KW-0472">Membrane</keyword>
<dbReference type="Proteomes" id="UP000239872">
    <property type="component" value="Unassembled WGS sequence"/>
</dbReference>
<keyword evidence="3 8" id="KW-1134">Transmembrane beta strand</keyword>
<dbReference type="InterPro" id="IPR039426">
    <property type="entry name" value="TonB-dep_rcpt-like"/>
</dbReference>
<evidence type="ECO:0000256" key="7">
    <source>
        <dbReference type="ARBA" id="ARBA00023237"/>
    </source>
</evidence>
<sequence>MVRFINTMVLLAVLVSLPFFLKAQNCNYLVHGIVTDKGNHPMPGVIVRLVNDSTGTATDTSGSFSFTNVCPGSHNISFEFIGYKKIAQVIDVSADRYITITLSTSENELGEVVVNGEKKHELHTVLTDELKGVKLLQTRGSSLGETMKGMTGLNSLQTGPSLSKPVIHGLHSNRVLLINDGVRQNGQQWGSDHAPEIDPFVTNKITVVKGAASVRYGADAVGGVVLLEPDDLPTEKSINGNLYAIAASNGHSSAVSGTLQGAFGKKLEGLSWRVQGTLKQAGNSYTRNYYLANTGMKEGDFSANTAYKWKKFTFNLFYSQYNARMGIFAGAQSSSPLDLLAKIISPTPLSPSYFSYKINRSYQNVTHDLLKANVNYKLANNAKLDLTFGRQEDLREEFDASLPYSTNPDVLEKPQVSFKLITHSLDLIYTSGVKNGFSGSAGLTGNTSGNVFAGIRYLIPNFRDYNGGAFAIERYNYKKFTFEAGARYDYRWLRVYQRNTNTLELFNTTYNYQNLTGTAGASYRYNAHLTFTGNIGTAWRAPSINEMYINGEHFSSATFEVGDSGMKSERSVNTTLSANYTGDKWRITADLYYNKIGNYIYSMPTGRDTVLISGTFPKFQYVQHDVNIKGIDLSFQYDFVKHFTFQSKTTIVLGYNESTNDYLIYMPANRFQNGITYQVHKIWKLNEPYITVENVSVSKQIRVPTATTGALYTTAQGNRGSDFAPPPAGYTLFNVNAGFTTPFLRHLLTVNVGVTNVGNVAYRDYLNHFRYYADDLGSNYVLRLKYSF</sequence>
<dbReference type="PANTHER" id="PTHR30069:SF40">
    <property type="entry name" value="TONB-DEPENDENT RECEPTOR NMB0964-RELATED"/>
    <property type="match status" value="1"/>
</dbReference>